<evidence type="ECO:0000256" key="1">
    <source>
        <dbReference type="SAM" id="MobiDB-lite"/>
    </source>
</evidence>
<feature type="region of interest" description="Disordered" evidence="1">
    <location>
        <begin position="80"/>
        <end position="137"/>
    </location>
</feature>
<protein>
    <submittedName>
        <fullName evidence="2">Uncharacterized protein</fullName>
    </submittedName>
</protein>
<feature type="compositionally biased region" description="Basic and acidic residues" evidence="1">
    <location>
        <begin position="128"/>
        <end position="137"/>
    </location>
</feature>
<gene>
    <name evidence="2" type="ORF">scyTo_0021423</name>
</gene>
<evidence type="ECO:0000313" key="2">
    <source>
        <dbReference type="EMBL" id="GCB81569.1"/>
    </source>
</evidence>
<dbReference type="AlphaFoldDB" id="A0A401Q860"/>
<keyword evidence="3" id="KW-1185">Reference proteome</keyword>
<proteinExistence type="predicted"/>
<name>A0A401Q860_SCYTO</name>
<feature type="region of interest" description="Disordered" evidence="1">
    <location>
        <begin position="1"/>
        <end position="22"/>
    </location>
</feature>
<evidence type="ECO:0000313" key="3">
    <source>
        <dbReference type="Proteomes" id="UP000288216"/>
    </source>
</evidence>
<dbReference type="Proteomes" id="UP000288216">
    <property type="component" value="Unassembled WGS sequence"/>
</dbReference>
<feature type="compositionally biased region" description="Pro residues" evidence="1">
    <location>
        <begin position="1"/>
        <end position="12"/>
    </location>
</feature>
<dbReference type="STRING" id="75743.A0A401Q860"/>
<sequence length="137" mass="15106">MSLPPPAYSPPNPDRDSSDSGKVKLWISALESMKSRQDKAKEERKALRTVLKEKIRAALYKDLGVTEEKDAALRALFRRKRLGEAAGRPGKRKAPGLPSDLESATSERQSVKRYLRNLAGEAGHPQRGRVDSGVELG</sequence>
<accession>A0A401Q860</accession>
<feature type="compositionally biased region" description="Basic and acidic residues" evidence="1">
    <location>
        <begin position="13"/>
        <end position="22"/>
    </location>
</feature>
<comment type="caution">
    <text evidence="2">The sequence shown here is derived from an EMBL/GenBank/DDBJ whole genome shotgun (WGS) entry which is preliminary data.</text>
</comment>
<organism evidence="2 3">
    <name type="scientific">Scyliorhinus torazame</name>
    <name type="common">Cloudy catshark</name>
    <name type="synonym">Catulus torazame</name>
    <dbReference type="NCBI Taxonomy" id="75743"/>
    <lineage>
        <taxon>Eukaryota</taxon>
        <taxon>Metazoa</taxon>
        <taxon>Chordata</taxon>
        <taxon>Craniata</taxon>
        <taxon>Vertebrata</taxon>
        <taxon>Chondrichthyes</taxon>
        <taxon>Elasmobranchii</taxon>
        <taxon>Galeomorphii</taxon>
        <taxon>Galeoidea</taxon>
        <taxon>Carcharhiniformes</taxon>
        <taxon>Scyliorhinidae</taxon>
        <taxon>Scyliorhinus</taxon>
    </lineage>
</organism>
<reference evidence="2 3" key="1">
    <citation type="journal article" date="2018" name="Nat. Ecol. Evol.">
        <title>Shark genomes provide insights into elasmobranch evolution and the origin of vertebrates.</title>
        <authorList>
            <person name="Hara Y"/>
            <person name="Yamaguchi K"/>
            <person name="Onimaru K"/>
            <person name="Kadota M"/>
            <person name="Koyanagi M"/>
            <person name="Keeley SD"/>
            <person name="Tatsumi K"/>
            <person name="Tanaka K"/>
            <person name="Motone F"/>
            <person name="Kageyama Y"/>
            <person name="Nozu R"/>
            <person name="Adachi N"/>
            <person name="Nishimura O"/>
            <person name="Nakagawa R"/>
            <person name="Tanegashima C"/>
            <person name="Kiyatake I"/>
            <person name="Matsumoto R"/>
            <person name="Murakumo K"/>
            <person name="Nishida K"/>
            <person name="Terakita A"/>
            <person name="Kuratani S"/>
            <person name="Sato K"/>
            <person name="Hyodo S Kuraku.S."/>
        </authorList>
    </citation>
    <scope>NUCLEOTIDE SEQUENCE [LARGE SCALE GENOMIC DNA]</scope>
</reference>
<dbReference type="EMBL" id="BFAA01018972">
    <property type="protein sequence ID" value="GCB81569.1"/>
    <property type="molecule type" value="Genomic_DNA"/>
</dbReference>
<dbReference type="OrthoDB" id="6598372at2759"/>